<dbReference type="Pfam" id="PF00923">
    <property type="entry name" value="TAL_FSA"/>
    <property type="match status" value="1"/>
</dbReference>
<dbReference type="RefSeq" id="WP_017712346.1">
    <property type="nucleotide sequence ID" value="NZ_KB235937.1"/>
</dbReference>
<dbReference type="Proteomes" id="UP000034681">
    <property type="component" value="Unassembled WGS sequence"/>
</dbReference>
<dbReference type="EMBL" id="AJTX02000006">
    <property type="protein sequence ID" value="KKI98898.1"/>
    <property type="molecule type" value="Genomic_DNA"/>
</dbReference>
<proteinExistence type="predicted"/>
<protein>
    <submittedName>
        <fullName evidence="2">Transaldolase</fullName>
    </submittedName>
</protein>
<reference evidence="2" key="1">
    <citation type="submission" date="2012-04" db="EMBL/GenBank/DDBJ databases">
        <authorList>
            <person name="Borisov I.G."/>
            <person name="Ivanikova N.V."/>
            <person name="Pinevich A.V."/>
        </authorList>
    </citation>
    <scope>NUCLEOTIDE SEQUENCE</scope>
    <source>
        <strain evidence="2">CALU 1027</strain>
    </source>
</reference>
<evidence type="ECO:0000256" key="1">
    <source>
        <dbReference type="ARBA" id="ARBA00023270"/>
    </source>
</evidence>
<dbReference type="OrthoDB" id="9807051at2"/>
<dbReference type="SUPFAM" id="SSF51569">
    <property type="entry name" value="Aldolase"/>
    <property type="match status" value="1"/>
</dbReference>
<accession>A0A0M2PW62</accession>
<name>A0A0M2PW62_PROHO</name>
<dbReference type="PANTHER" id="PTHR10683:SF40">
    <property type="entry name" value="FRUCTOSE-6-PHOSPHATE ALDOLASE 1-RELATED"/>
    <property type="match status" value="1"/>
</dbReference>
<dbReference type="Gene3D" id="3.20.20.70">
    <property type="entry name" value="Aldolase class I"/>
    <property type="match status" value="1"/>
</dbReference>
<organism evidence="2 3">
    <name type="scientific">Prochlorothrix hollandica PCC 9006 = CALU 1027</name>
    <dbReference type="NCBI Taxonomy" id="317619"/>
    <lineage>
        <taxon>Bacteria</taxon>
        <taxon>Bacillati</taxon>
        <taxon>Cyanobacteriota</taxon>
        <taxon>Cyanophyceae</taxon>
        <taxon>Prochlorotrichales</taxon>
        <taxon>Prochlorotrichaceae</taxon>
        <taxon>Prochlorothrix</taxon>
    </lineage>
</organism>
<dbReference type="PANTHER" id="PTHR10683">
    <property type="entry name" value="TRANSALDOLASE"/>
    <property type="match status" value="1"/>
</dbReference>
<sequence>MRLFLDTADLSQWQTWLPTGLFYGVTTNPLLLERAGQPCTLQNLQTLIDQALNYGIQEVQVQTWGNTVAAMVATGLALATDPSNGFGTRLYPQLVIKVPITLGGTQAAAQLVAQGVRVTLTAVYAPHQIAIASALQATYAAPYLGRIQDQGGKGRETVATMQRMIDRTGSTTRLLVASVRQVSDITALATEGVGTFTLSPAIAAELFQVDATQAAAADFERAAIALAPGP</sequence>
<gene>
    <name evidence="2" type="ORF">PROH_13730</name>
</gene>
<evidence type="ECO:0000313" key="2">
    <source>
        <dbReference type="EMBL" id="KKI98898.1"/>
    </source>
</evidence>
<dbReference type="InterPro" id="IPR013785">
    <property type="entry name" value="Aldolase_TIM"/>
</dbReference>
<dbReference type="eggNOG" id="COG0176">
    <property type="taxonomic scope" value="Bacteria"/>
</dbReference>
<evidence type="ECO:0000313" key="3">
    <source>
        <dbReference type="Proteomes" id="UP000034681"/>
    </source>
</evidence>
<keyword evidence="1" id="KW-0704">Schiff base</keyword>
<dbReference type="InterPro" id="IPR001585">
    <property type="entry name" value="TAL/FSA"/>
</dbReference>
<dbReference type="AlphaFoldDB" id="A0A0M2PW62"/>
<comment type="caution">
    <text evidence="2">The sequence shown here is derived from an EMBL/GenBank/DDBJ whole genome shotgun (WGS) entry which is preliminary data.</text>
</comment>
<keyword evidence="3" id="KW-1185">Reference proteome</keyword>
<dbReference type="STRING" id="317619.GCA_000332315_01877"/>
<dbReference type="GO" id="GO:0005975">
    <property type="term" value="P:carbohydrate metabolic process"/>
    <property type="evidence" value="ECO:0007669"/>
    <property type="project" value="InterPro"/>
</dbReference>